<proteinExistence type="predicted"/>
<dbReference type="EMBL" id="MN739359">
    <property type="protein sequence ID" value="QHT00791.1"/>
    <property type="molecule type" value="Genomic_DNA"/>
</dbReference>
<reference evidence="1" key="1">
    <citation type="journal article" date="2020" name="Nature">
        <title>Giant virus diversity and host interactions through global metagenomics.</title>
        <authorList>
            <person name="Schulz F."/>
            <person name="Roux S."/>
            <person name="Paez-Espino D."/>
            <person name="Jungbluth S."/>
            <person name="Walsh D.A."/>
            <person name="Denef V.J."/>
            <person name="McMahon K.D."/>
            <person name="Konstantinidis K.T."/>
            <person name="Eloe-Fadrosh E.A."/>
            <person name="Kyrpides N.C."/>
            <person name="Woyke T."/>
        </authorList>
    </citation>
    <scope>NUCLEOTIDE SEQUENCE</scope>
    <source>
        <strain evidence="1">GVMAG-M-3300020192-26</strain>
    </source>
</reference>
<protein>
    <submittedName>
        <fullName evidence="1">Uncharacterized protein</fullName>
    </submittedName>
</protein>
<name>A0A6C0C8M2_9ZZZZ</name>
<accession>A0A6C0C8M2</accession>
<evidence type="ECO:0000313" key="1">
    <source>
        <dbReference type="EMBL" id="QHT00791.1"/>
    </source>
</evidence>
<organism evidence="1">
    <name type="scientific">viral metagenome</name>
    <dbReference type="NCBI Taxonomy" id="1070528"/>
    <lineage>
        <taxon>unclassified sequences</taxon>
        <taxon>metagenomes</taxon>
        <taxon>organismal metagenomes</taxon>
    </lineage>
</organism>
<dbReference type="AlphaFoldDB" id="A0A6C0C8M2"/>
<sequence>MICKSPANLNLCGNIAFNIQDPLNMICKSKSLL</sequence>